<evidence type="ECO:0000313" key="2">
    <source>
        <dbReference type="EMBL" id="KXB03413.1"/>
    </source>
</evidence>
<evidence type="ECO:0000259" key="1">
    <source>
        <dbReference type="Pfam" id="PF00733"/>
    </source>
</evidence>
<dbReference type="Proteomes" id="UP000070565">
    <property type="component" value="Unassembled WGS sequence"/>
</dbReference>
<dbReference type="Gene3D" id="3.40.50.620">
    <property type="entry name" value="HUPs"/>
    <property type="match status" value="1"/>
</dbReference>
<feature type="domain" description="Asparagine synthetase" evidence="1">
    <location>
        <begin position="58"/>
        <end position="115"/>
    </location>
</feature>
<organism evidence="2 3">
    <name type="scientific">candidate division MSBL1 archaeon SCGC-AAA261F19</name>
    <dbReference type="NCBI Taxonomy" id="1698275"/>
    <lineage>
        <taxon>Archaea</taxon>
        <taxon>Methanobacteriati</taxon>
        <taxon>Methanobacteriota</taxon>
        <taxon>candidate division MSBL1</taxon>
    </lineage>
</organism>
<comment type="caution">
    <text evidence="2">The sequence shown here is derived from an EMBL/GenBank/DDBJ whole genome shotgun (WGS) entry which is preliminary data.</text>
</comment>
<dbReference type="InterPro" id="IPR001962">
    <property type="entry name" value="Asn_synthase"/>
</dbReference>
<name>A0A133VAE6_9EURY</name>
<evidence type="ECO:0000313" key="3">
    <source>
        <dbReference type="Proteomes" id="UP000070565"/>
    </source>
</evidence>
<dbReference type="Pfam" id="PF00733">
    <property type="entry name" value="Asn_synthase"/>
    <property type="match status" value="1"/>
</dbReference>
<keyword evidence="3" id="KW-1185">Reference proteome</keyword>
<dbReference type="SUPFAM" id="SSF52402">
    <property type="entry name" value="Adenine nucleotide alpha hydrolases-like"/>
    <property type="match status" value="1"/>
</dbReference>
<protein>
    <recommendedName>
        <fullName evidence="1">Asparagine synthetase domain-containing protein</fullName>
    </recommendedName>
</protein>
<gene>
    <name evidence="2" type="ORF">AKJ45_01660</name>
</gene>
<sequence length="116" mass="13008">MLADGQLNPLYLARQFRAFRIKRGSIFMTTGVNLCWMPKIHKDSEKAEMLRHLLFDAVSNVPFNGFLLSGGLDTSILTYILSRALSDIQIITVGLENSEKPHLEYALLVAEELGGR</sequence>
<dbReference type="EMBL" id="LHXZ01000015">
    <property type="protein sequence ID" value="KXB03413.1"/>
    <property type="molecule type" value="Genomic_DNA"/>
</dbReference>
<reference evidence="2 3" key="1">
    <citation type="journal article" date="2016" name="Sci. Rep.">
        <title>Metabolic traits of an uncultured archaeal lineage -MSBL1- from brine pools of the Red Sea.</title>
        <authorList>
            <person name="Mwirichia R."/>
            <person name="Alam I."/>
            <person name="Rashid M."/>
            <person name="Vinu M."/>
            <person name="Ba-Alawi W."/>
            <person name="Anthony Kamau A."/>
            <person name="Kamanda Ngugi D."/>
            <person name="Goker M."/>
            <person name="Klenk H.P."/>
            <person name="Bajic V."/>
            <person name="Stingl U."/>
        </authorList>
    </citation>
    <scope>NUCLEOTIDE SEQUENCE [LARGE SCALE GENOMIC DNA]</scope>
    <source>
        <strain evidence="2">SCGC-AAA261F19</strain>
    </source>
</reference>
<proteinExistence type="predicted"/>
<accession>A0A133VAE6</accession>
<dbReference type="GO" id="GO:0006529">
    <property type="term" value="P:asparagine biosynthetic process"/>
    <property type="evidence" value="ECO:0007669"/>
    <property type="project" value="InterPro"/>
</dbReference>
<dbReference type="InterPro" id="IPR014729">
    <property type="entry name" value="Rossmann-like_a/b/a_fold"/>
</dbReference>
<dbReference type="GO" id="GO:0004066">
    <property type="term" value="F:asparagine synthase (glutamine-hydrolyzing) activity"/>
    <property type="evidence" value="ECO:0007669"/>
    <property type="project" value="InterPro"/>
</dbReference>
<dbReference type="AlphaFoldDB" id="A0A133VAE6"/>